<gene>
    <name evidence="2" type="ORF">Q5H94_16890</name>
</gene>
<comment type="caution">
    <text evidence="2">The sequence shown here is derived from an EMBL/GenBank/DDBJ whole genome shotgun (WGS) entry which is preliminary data.</text>
</comment>
<evidence type="ECO:0008006" key="4">
    <source>
        <dbReference type="Google" id="ProtNLM"/>
    </source>
</evidence>
<keyword evidence="3" id="KW-1185">Reference proteome</keyword>
<reference evidence="2" key="1">
    <citation type="submission" date="2023-07" db="EMBL/GenBank/DDBJ databases">
        <authorList>
            <person name="Kim M.K."/>
        </authorList>
    </citation>
    <scope>NUCLEOTIDE SEQUENCE</scope>
    <source>
        <strain evidence="2">CA1-15</strain>
    </source>
</reference>
<dbReference type="RefSeq" id="WP_304562454.1">
    <property type="nucleotide sequence ID" value="NZ_JAUQSZ010000012.1"/>
</dbReference>
<organism evidence="2 3">
    <name type="scientific">Sphingomonas immobilis</name>
    <dbReference type="NCBI Taxonomy" id="3063997"/>
    <lineage>
        <taxon>Bacteria</taxon>
        <taxon>Pseudomonadati</taxon>
        <taxon>Pseudomonadota</taxon>
        <taxon>Alphaproteobacteria</taxon>
        <taxon>Sphingomonadales</taxon>
        <taxon>Sphingomonadaceae</taxon>
        <taxon>Sphingomonas</taxon>
    </lineage>
</organism>
<evidence type="ECO:0000256" key="1">
    <source>
        <dbReference type="SAM" id="Phobius"/>
    </source>
</evidence>
<evidence type="ECO:0000313" key="3">
    <source>
        <dbReference type="Proteomes" id="UP001176468"/>
    </source>
</evidence>
<feature type="transmembrane region" description="Helical" evidence="1">
    <location>
        <begin position="37"/>
        <end position="58"/>
    </location>
</feature>
<protein>
    <recommendedName>
        <fullName evidence="4">Lysozyme inhibitor LprI N-terminal domain-containing protein</fullName>
    </recommendedName>
</protein>
<accession>A0ABT9A2E8</accession>
<dbReference type="EMBL" id="JAUQSZ010000012">
    <property type="protein sequence ID" value="MDO7844006.1"/>
    <property type="molecule type" value="Genomic_DNA"/>
</dbReference>
<sequence>MAKSACKLCKQDISEVTLIRCRDAACPLLTKSTAGTGVSTVGLLAVGSVALCAVVFGWRMGAPAPAAPSPTPTATAAAIAVTAAAPASAAKKNGWSERFAALFLPPKHEQTEDSAPDALPAGPDPQAATRVQTFSCDGRTSPARALICTDWTLATVDYNLSLAYSQALAHSRSPKAIRKAQAVWEAKIDTLRADSKAVLEAYRQRYAELDVVPAT</sequence>
<name>A0ABT9A2E8_9SPHN</name>
<keyword evidence="1" id="KW-0472">Membrane</keyword>
<keyword evidence="1" id="KW-1133">Transmembrane helix</keyword>
<proteinExistence type="predicted"/>
<dbReference type="Proteomes" id="UP001176468">
    <property type="component" value="Unassembled WGS sequence"/>
</dbReference>
<evidence type="ECO:0000313" key="2">
    <source>
        <dbReference type="EMBL" id="MDO7844006.1"/>
    </source>
</evidence>
<keyword evidence="1" id="KW-0812">Transmembrane</keyword>